<feature type="compositionally biased region" description="Polar residues" evidence="6">
    <location>
        <begin position="2343"/>
        <end position="2359"/>
    </location>
</feature>
<dbReference type="Gene3D" id="1.25.40.280">
    <property type="entry name" value="alix/aip1 like domains"/>
    <property type="match status" value="1"/>
</dbReference>
<organism evidence="10 11">
    <name type="scientific">Porites lobata</name>
    <dbReference type="NCBI Taxonomy" id="104759"/>
    <lineage>
        <taxon>Eukaryota</taxon>
        <taxon>Metazoa</taxon>
        <taxon>Cnidaria</taxon>
        <taxon>Anthozoa</taxon>
        <taxon>Hexacorallia</taxon>
        <taxon>Scleractinia</taxon>
        <taxon>Fungiina</taxon>
        <taxon>Poritidae</taxon>
        <taxon>Porites</taxon>
    </lineage>
</organism>
<evidence type="ECO:0000259" key="9">
    <source>
        <dbReference type="PROSITE" id="PS51180"/>
    </source>
</evidence>
<feature type="compositionally biased region" description="Low complexity" evidence="6">
    <location>
        <begin position="1356"/>
        <end position="1370"/>
    </location>
</feature>
<feature type="compositionally biased region" description="Basic and acidic residues" evidence="6">
    <location>
        <begin position="1722"/>
        <end position="1740"/>
    </location>
</feature>
<comment type="caution">
    <text evidence="10">The sequence shown here is derived from an EMBL/GenBank/DDBJ whole genome shotgun (WGS) entry which is preliminary data.</text>
</comment>
<dbReference type="InterPro" id="IPR000242">
    <property type="entry name" value="PTP_cat"/>
</dbReference>
<dbReference type="PRINTS" id="PR00700">
    <property type="entry name" value="PRTYPHPHTASE"/>
</dbReference>
<evidence type="ECO:0000256" key="1">
    <source>
        <dbReference type="ARBA" id="ARBA00004177"/>
    </source>
</evidence>
<feature type="compositionally biased region" description="Polar residues" evidence="6">
    <location>
        <begin position="2368"/>
        <end position="2382"/>
    </location>
</feature>
<dbReference type="Pfam" id="PF00102">
    <property type="entry name" value="Y_phosphatase"/>
    <property type="match status" value="1"/>
</dbReference>
<dbReference type="InterPro" id="IPR004328">
    <property type="entry name" value="BRO1_dom"/>
</dbReference>
<proteinExistence type="predicted"/>
<dbReference type="Pfam" id="PF13949">
    <property type="entry name" value="ALIX_LYPXL_bnd"/>
    <property type="match status" value="1"/>
</dbReference>
<feature type="compositionally biased region" description="Polar residues" evidence="6">
    <location>
        <begin position="1319"/>
        <end position="1355"/>
    </location>
</feature>
<dbReference type="InterPro" id="IPR000387">
    <property type="entry name" value="Tyr_Pase_dom"/>
</dbReference>
<feature type="compositionally biased region" description="Basic and acidic residues" evidence="6">
    <location>
        <begin position="2587"/>
        <end position="2644"/>
    </location>
</feature>
<feature type="compositionally biased region" description="Basic and acidic residues" evidence="6">
    <location>
        <begin position="709"/>
        <end position="723"/>
    </location>
</feature>
<keyword evidence="11" id="KW-1185">Reference proteome</keyword>
<feature type="compositionally biased region" description="Basic and acidic residues" evidence="6">
    <location>
        <begin position="2482"/>
        <end position="2492"/>
    </location>
</feature>
<protein>
    <recommendedName>
        <fullName evidence="12">Tyrosine-protein phosphatase non-receptor type 23</fullName>
    </recommendedName>
</protein>
<evidence type="ECO:0000259" key="8">
    <source>
        <dbReference type="PROSITE" id="PS50056"/>
    </source>
</evidence>
<evidence type="ECO:0000256" key="6">
    <source>
        <dbReference type="SAM" id="MobiDB-lite"/>
    </source>
</evidence>
<feature type="region of interest" description="Disordered" evidence="6">
    <location>
        <begin position="709"/>
        <end position="1535"/>
    </location>
</feature>
<dbReference type="SMART" id="SM01041">
    <property type="entry name" value="BRO1"/>
    <property type="match status" value="1"/>
</dbReference>
<dbReference type="Gene3D" id="1.20.120.560">
    <property type="entry name" value="alix/aip1 in complex with the ypdl late domain"/>
    <property type="match status" value="1"/>
</dbReference>
<keyword evidence="4" id="KW-0967">Endosome</keyword>
<dbReference type="SMART" id="SM00194">
    <property type="entry name" value="PTPc"/>
    <property type="match status" value="1"/>
</dbReference>
<keyword evidence="3" id="KW-0963">Cytoplasm</keyword>
<feature type="region of interest" description="Disordered" evidence="6">
    <location>
        <begin position="1722"/>
        <end position="1856"/>
    </location>
</feature>
<feature type="compositionally biased region" description="Pro residues" evidence="6">
    <location>
        <begin position="1002"/>
        <end position="1012"/>
    </location>
</feature>
<feature type="compositionally biased region" description="Pro residues" evidence="6">
    <location>
        <begin position="1128"/>
        <end position="1143"/>
    </location>
</feature>
<feature type="region of interest" description="Disordered" evidence="6">
    <location>
        <begin position="2419"/>
        <end position="2652"/>
    </location>
</feature>
<feature type="compositionally biased region" description="Basic and acidic residues" evidence="6">
    <location>
        <begin position="1816"/>
        <end position="1856"/>
    </location>
</feature>
<evidence type="ECO:0000256" key="4">
    <source>
        <dbReference type="ARBA" id="ARBA00022753"/>
    </source>
</evidence>
<evidence type="ECO:0000313" key="10">
    <source>
        <dbReference type="EMBL" id="CAH3128736.1"/>
    </source>
</evidence>
<dbReference type="InterPro" id="IPR038499">
    <property type="entry name" value="BRO1_sf"/>
</dbReference>
<dbReference type="InterPro" id="IPR029021">
    <property type="entry name" value="Prot-tyrosine_phosphatase-like"/>
</dbReference>
<dbReference type="SMART" id="SM00404">
    <property type="entry name" value="PTPc_motif"/>
    <property type="match status" value="1"/>
</dbReference>
<name>A0ABN8P018_9CNID</name>
<feature type="compositionally biased region" description="Basic and acidic residues" evidence="6">
    <location>
        <begin position="2419"/>
        <end position="2431"/>
    </location>
</feature>
<feature type="compositionally biased region" description="Polar residues" evidence="6">
    <location>
        <begin position="1492"/>
        <end position="1508"/>
    </location>
</feature>
<evidence type="ECO:0008006" key="12">
    <source>
        <dbReference type="Google" id="ProtNLM"/>
    </source>
</evidence>
<feature type="compositionally biased region" description="Polar residues" evidence="6">
    <location>
        <begin position="1419"/>
        <end position="1437"/>
    </location>
</feature>
<feature type="coiled-coil region" evidence="5">
    <location>
        <begin position="561"/>
        <end position="588"/>
    </location>
</feature>
<dbReference type="InterPro" id="IPR025304">
    <property type="entry name" value="ALIX_V_dom"/>
</dbReference>
<feature type="compositionally biased region" description="Basic and acidic residues" evidence="6">
    <location>
        <begin position="2508"/>
        <end position="2520"/>
    </location>
</feature>
<feature type="compositionally biased region" description="Basic and acidic residues" evidence="6">
    <location>
        <begin position="1747"/>
        <end position="1771"/>
    </location>
</feature>
<sequence>MEGCPRSLMLNVDLKEPFPTEFTPSLKTYIREHYNEDADSYNNECSQLEQLRTASIRPSRDHSGCSTLRRYYAQLQFLQSRFPMGDGGAVNVQFTWTDLYSEEPISLCDIKFEQASILHNLASLHSQLGSNEDRTTEEGMKVACTHFQSAAGIFQFLKAGSFCKVEHFIDHFASDAFFDMAGGLLQLYTNVMLGQAQECLLEKSILDSRKDSLVARISMQVYEYYNQALQFLDSQGPSYMGSRKAKLWAKSLKIKCCQYLAVAYIYMSNNADENQKFGEKVTYLKAASQKITEAQKASKGQPERTLELLQFLIDVVSNKLQGAVKDNDFIYHEAVPELDSLPEIKAAPLVKPIPFQPFDSSVSGPDIFQRLIPMGAHTDSSLYSEEKAKLLRRYVGSIEQKNQLLSKELSDLHIDDLLEPEGYDTLPAGIVQKRNSLVNDGTLKDVESNVEELTKVGTRVEEIVASLTTILEEDKKREKEIQELVPSITPPPEREEFEKELEQCRETHKKAMQTNTELVKVFQEHKHNLDLLVGPSEGLLAALPSLNIIDTPIDDGAVQRLRDLISKVELMKSQRKQLEADLRKQLEEDDITQLLVTREGNKTLFFEEQLKKHDATCDLIQKNLDAQSKILKALTEANAKYAPTRQAVKETAQRRDDAVQTFVLSHDTFFGLKEKLSRGLRFYQSLEKTVLKLEEKLKEFAEKRKKEMDKIEEKEKRLKEKAKVPPARPGAEKPSHLINPPGSGVPRPMATQYLGGPGIPHPGMRPGTLPPTSHGVPLQPRIPGAAFPPRSFPGANSPRPADPRIYQPGSQGVSPRLPVPSGEQRMQVPQPGVPLQHQQNFPEQRVPQAPNSPATGPPVRPTIPSQPGVPFSQMGPRGPAPAEHLIHSTPRMSYPVPLTPSFSPGGAQGVQPGGPGGPYQVPHPSGQQPRPQLAPGQVPGPGSAPGLPSYDLAKRMPGTQPSIQQPPPQNWPQGQYPATSQQQAGGHPSGITPQQQFQAPRGPYPTSQPPHISPAGSPQVFSQQIPTSQMSQPLQPATSQYQPKNWPTQPFHFPKLAQQPMQPQQQFQQIQQPYQRQQQPPHQLQLQPQPLHPQQQASVNPQQQQPARPPPQQQQQPPHPQQQFQQPQFPPPLQPQKVPPPPSHMQQQFQHGPPSQPQQKPQQPPYFQQQQHPSQPPQQSQQPMQQFQQPVQMNRQFNQPQQQIQHSREPLKPTQVPQPKQQQQQQQFQPPLPPQLSYQQQLQPMQPQTTQQQSYKPPLQPQPLSMQKPLPDYQIPADRLPQQAFQPGKTPPQNAQGSLGPQMPQQISQVPELPPKGRSQMSQIPGSTSWPHQSSNLSSQPPQMGYPSQKSYAGYSQSQQPSQTSNTSSQLGYPMVPEKKRSQADPPSSKPPQEGFPSQHPGSLQPAPPSSLQSWGYPQASQPLPSTGASHGNQFSRQDSKEPQRLGRNQMLSPQKSLPYEQRPVDQGWAPSAGVQRPPPPNQAAYSPVIARQNSADYGKDSQYQGQTRGRVGSYPPYTGIVTKPPSSPAGGNPPYSYSAVSVTLPLVQGVRPSPTSLPPSSAYATSYSVSVAQAQLNQQQQMQQLQTQMLLQQQQLILQQQELLRQQQQQQHHESDQGHLTQLFQQMLQQQTKLAEMEQKLAEHERHEENLKKELTKTELEELAPAEKGTEAADNEPQATTPQSSSGFSASWSTGFSDHTHSKLDIEQVFNDLAKKQISEISEKGKHADGVSDSSKPDVETESDIDVSKQDSDTSELSEKEIVGDKKTEVKSVSTDELTKGDDHGTAEVINTEPGSVSLGEEANDNRNSSSSTEQKSEKSEVDSSSSAEDKPDGESVKRENISDEDKEKQRRQQIEEQIQQIKELQKNTQPAPPPLPQKKKYLYEPGKMPEACELPLKPPDTVTAEEPNKPSLYRQCGHYYDTQQSRIGQAENNDCLSEEEYIQRLSFTVETFDALVVNLSQKKEGTTYSGFIHEWKALEKMQESDSCVFSTKDASLNPSKNRYRDVLPWDHTRVKLTTKEAGDYINANLIKKVTPMSPDYILTQGPIAATLDDFWLLVWEQKSPVIVMLTKEVEGNRLKCHQYWPIDEGHTVVYGNIRVHMRSKNHSEAWIERIMHVQHSESDEVLVVSHLQFTGWPDHGVPHSPSDLLTYLSEVHNHHYTRDPQTERPLVVHCSAGVGRAGTFCVIYTAIRELNGTGNIVNIPKLVRIFRQHRKFTVQKKEQYEFCYRAVLFYANQYLQLEKTAIAFKKSKLASHDHLGDVSSASSVTSLSDSSQRKADDMSFLGEISSDEDSSDSSSGFDEEQSSLIRRKSSQDLEDFDQITTTDLEISGLKDFSQVTIDSSSGDKSIPCTSTISADLPAVGESSGSVSELKNSSVADTQELPKASSDISAAIEKTEGSKVQQLADLDAELKDASVDSSYAKKESEKASSSCTSNAELTVMSERGSESVEARESTEEPNGCSSGEKGCNDEVVEEDVSEKHVVSKAESTDTALEIEGNAEEDGDKIGGEANEREQTNTDQSMSVTQTNEQTESLDEKNSTTGLLQTEATVNGQQGQENQEERDNPQDNGKQGEEASEQQGQENVEKMSREPCKSHEKEPNNEQTEERKAEDCSESSGDDRRTEFKKKGESESLEQTKQDCEYQQTNGV</sequence>
<evidence type="ECO:0000256" key="5">
    <source>
        <dbReference type="SAM" id="Coils"/>
    </source>
</evidence>
<evidence type="ECO:0000259" key="7">
    <source>
        <dbReference type="PROSITE" id="PS50055"/>
    </source>
</evidence>
<feature type="domain" description="BRO1" evidence="9">
    <location>
        <begin position="8"/>
        <end position="405"/>
    </location>
</feature>
<dbReference type="PANTHER" id="PTHR23030:SF30">
    <property type="entry name" value="TYROSINE-PROTEIN PHOSPHATASE NON-RECEPTOR TYPE 23"/>
    <property type="match status" value="1"/>
</dbReference>
<feature type="compositionally biased region" description="Pro residues" evidence="6">
    <location>
        <begin position="1107"/>
        <end position="1120"/>
    </location>
</feature>
<dbReference type="PANTHER" id="PTHR23030">
    <property type="entry name" value="PCD6 INTERACTING PROTEIN-RELATED"/>
    <property type="match status" value="1"/>
</dbReference>
<dbReference type="Gene3D" id="1.20.140.50">
    <property type="entry name" value="alix/aip1 like domains"/>
    <property type="match status" value="1"/>
</dbReference>
<evidence type="ECO:0000313" key="11">
    <source>
        <dbReference type="Proteomes" id="UP001159405"/>
    </source>
</evidence>
<feature type="region of interest" description="Disordered" evidence="6">
    <location>
        <begin position="2289"/>
        <end position="2315"/>
    </location>
</feature>
<accession>A0ABN8P018</accession>
<feature type="region of interest" description="Disordered" evidence="6">
    <location>
        <begin position="1667"/>
        <end position="1699"/>
    </location>
</feature>
<feature type="compositionally biased region" description="Low complexity" evidence="6">
    <location>
        <begin position="1212"/>
        <end position="1257"/>
    </location>
</feature>
<feature type="compositionally biased region" description="Acidic residues" evidence="6">
    <location>
        <begin position="2291"/>
        <end position="2307"/>
    </location>
</feature>
<reference evidence="10 11" key="1">
    <citation type="submission" date="2022-05" db="EMBL/GenBank/DDBJ databases">
        <authorList>
            <consortium name="Genoscope - CEA"/>
            <person name="William W."/>
        </authorList>
    </citation>
    <scope>NUCLEOTIDE SEQUENCE [LARGE SCALE GENOMIC DNA]</scope>
</reference>
<dbReference type="SUPFAM" id="SSF52799">
    <property type="entry name" value="(Phosphotyrosine protein) phosphatases II"/>
    <property type="match status" value="1"/>
</dbReference>
<keyword evidence="5" id="KW-0175">Coiled coil</keyword>
<feature type="compositionally biased region" description="Low complexity" evidence="6">
    <location>
        <begin position="1685"/>
        <end position="1698"/>
    </location>
</feature>
<feature type="compositionally biased region" description="Polar residues" evidence="6">
    <location>
        <begin position="1291"/>
        <end position="1309"/>
    </location>
</feature>
<dbReference type="PROSITE" id="PS51180">
    <property type="entry name" value="BRO1"/>
    <property type="match status" value="1"/>
</dbReference>
<feature type="domain" description="Tyrosine specific protein phosphatases" evidence="8">
    <location>
        <begin position="2148"/>
        <end position="2227"/>
    </location>
</feature>
<dbReference type="InterPro" id="IPR003595">
    <property type="entry name" value="Tyr_Pase_cat"/>
</dbReference>
<feature type="compositionally biased region" description="Low complexity" evidence="6">
    <location>
        <begin position="1401"/>
        <end position="1414"/>
    </location>
</feature>
<dbReference type="EMBL" id="CALNXK010000045">
    <property type="protein sequence ID" value="CAH3128736.1"/>
    <property type="molecule type" value="Genomic_DNA"/>
</dbReference>
<gene>
    <name evidence="10" type="ORF">PLOB_00033744</name>
</gene>
<dbReference type="Pfam" id="PF03097">
    <property type="entry name" value="BRO1"/>
    <property type="match status" value="1"/>
</dbReference>
<feature type="compositionally biased region" description="Basic and acidic residues" evidence="6">
    <location>
        <begin position="1778"/>
        <end position="1787"/>
    </location>
</feature>
<feature type="compositionally biased region" description="Low complexity" evidence="6">
    <location>
        <begin position="1058"/>
        <end position="1106"/>
    </location>
</feature>
<feature type="compositionally biased region" description="Low complexity" evidence="6">
    <location>
        <begin position="1157"/>
        <end position="1205"/>
    </location>
</feature>
<comment type="subcellular location">
    <subcellularLocation>
        <location evidence="2">Cytoplasm</location>
    </subcellularLocation>
    <subcellularLocation>
        <location evidence="1">Endosome</location>
    </subcellularLocation>
</comment>
<feature type="compositionally biased region" description="Polar residues" evidence="6">
    <location>
        <begin position="2521"/>
        <end position="2535"/>
    </location>
</feature>
<evidence type="ECO:0000256" key="3">
    <source>
        <dbReference type="ARBA" id="ARBA00022490"/>
    </source>
</evidence>
<feature type="region of interest" description="Disordered" evidence="6">
    <location>
        <begin position="1641"/>
        <end position="1660"/>
    </location>
</feature>
<feature type="compositionally biased region" description="Basic and acidic residues" evidence="6">
    <location>
        <begin position="2563"/>
        <end position="2577"/>
    </location>
</feature>
<feature type="compositionally biased region" description="Basic and acidic residues" evidence="6">
    <location>
        <begin position="2448"/>
        <end position="2459"/>
    </location>
</feature>
<dbReference type="PROSITE" id="PS50056">
    <property type="entry name" value="TYR_PHOSPHATASE_2"/>
    <property type="match status" value="1"/>
</dbReference>
<feature type="region of interest" description="Disordered" evidence="6">
    <location>
        <begin position="2343"/>
        <end position="2393"/>
    </location>
</feature>
<feature type="compositionally biased region" description="Gly residues" evidence="6">
    <location>
        <begin position="906"/>
        <end position="917"/>
    </location>
</feature>
<feature type="domain" description="Tyrosine-protein phosphatase" evidence="7">
    <location>
        <begin position="1973"/>
        <end position="2236"/>
    </location>
</feature>
<dbReference type="PROSITE" id="PS50055">
    <property type="entry name" value="TYR_PHOSPHATASE_PTP"/>
    <property type="match status" value="1"/>
</dbReference>
<dbReference type="Gene3D" id="3.90.190.10">
    <property type="entry name" value="Protein tyrosine phosphatase superfamily"/>
    <property type="match status" value="1"/>
</dbReference>
<evidence type="ECO:0000256" key="2">
    <source>
        <dbReference type="ARBA" id="ARBA00004496"/>
    </source>
</evidence>
<feature type="compositionally biased region" description="Polar residues" evidence="6">
    <location>
        <begin position="1019"/>
        <end position="1048"/>
    </location>
</feature>
<dbReference type="Proteomes" id="UP001159405">
    <property type="component" value="Unassembled WGS sequence"/>
</dbReference>
<feature type="compositionally biased region" description="Polar residues" evidence="6">
    <location>
        <begin position="2543"/>
        <end position="2554"/>
    </location>
</feature>